<dbReference type="Proteomes" id="UP000218287">
    <property type="component" value="Chromosome"/>
</dbReference>
<dbReference type="InterPro" id="IPR050923">
    <property type="entry name" value="Cell_Proc_Reg/RNA_Proc"/>
</dbReference>
<evidence type="ECO:0000256" key="2">
    <source>
        <dbReference type="SAM" id="Phobius"/>
    </source>
</evidence>
<dbReference type="SUPFAM" id="SSF48371">
    <property type="entry name" value="ARM repeat"/>
    <property type="match status" value="1"/>
</dbReference>
<dbReference type="Gene3D" id="2.60.200.20">
    <property type="match status" value="1"/>
</dbReference>
<dbReference type="InterPro" id="IPR000253">
    <property type="entry name" value="FHA_dom"/>
</dbReference>
<dbReference type="CDD" id="cd00060">
    <property type="entry name" value="FHA"/>
    <property type="match status" value="1"/>
</dbReference>
<keyword evidence="2" id="KW-1133">Transmembrane helix</keyword>
<sequence length="1109" mass="124707">MISQVPEKQMHIVRWLLAIGWLTLIFSLFYDPLSVWLTDPSNTASPFHLHPERYLDPDDCVAVQGVCLPEQPYPMGARIFWAMVLPIGIMILVLLGHEVWRRICPLYFFSQIPRALGIQRKRKVVNPETGNIRYELAGVEKESWLGRNYLYMQMFLFYLGLNIRILFVNSDRTAMAIFLLFTISSSIAVGYLFKGRSWCQYFCPMAPVQMFYTGPRGLLGTDAHLKPPQSITQSMCRSVDTSGKEKSACVSCQSPCIDIDSERSYWEGITRHDQKVVFYTYFGLMFGFYFYYFLYAGNWDYYYSGAWTHEEGQLSTLFNPGFYIFEQAIPIPKIIASPITLAVCAGLSYLICQTLENAYRAFLKHKGRNVSEEDILHVCFVLCTFISFNVFFMFGGRPNISLFPTWGILVLNAIVVLVSSLWLHRSLGRSRDNYSRESLASSLRRQLNKLAVDWGKFLEGRSLQDLLPNEVYVLAKVLPGFSRADRLRVYKGVLQESLQEGNVQSADSLEVLKDVRKELNISDEEHYSVLAELGVEDPALLDPQRQLSRENQLRIDSYRRALELVIQELVETGTPLSDAFERKQKQIMSLRQEYAITSAEQEQVLAEMFNQDGALLRTAETLLSQLQDLAVRYQALQNLVSNPQAPVYVLLRQAVQEKQKLIVTQLLSILEILGDTPEALDIARSIGVLAANILGDILRSNEEQSKWISRLSMRVIASLRQAKDLVTQSVGIATDINPGIADTQIDAPNSIRNSAPATTSTWSSIVAPTQIPEPALRSDVIIDVLMQLLQDIDPLVQAASLYALHQIDPSLGFQQARQLLDTKSIKDQLVIETAGRILGQGQTHAKNTVPTMIAQIKIMGRVERRVFQQSTVRVGREVGNDIIISDNRVSRQHAIFYLDEKGVSVKDLGSSNGLRIGKTQILDQQAQLQQGDVVRFSSGDDIVILVQWEMQAQQGDTLAEALGTLEKLLWLYKSSFFSGLKANVLIDLAKNSHVRVYRPEEEICRMGTVAHDLIVLIDGEARVSQSMGNQDLSGMILPGQTIGELEVLNHTNYAATVVASGTRTKTLRINAENFEAVLAQDTLLARNILELLSNRLQASLGQACSITQL</sequence>
<dbReference type="SMART" id="SM00100">
    <property type="entry name" value="cNMP"/>
    <property type="match status" value="1"/>
</dbReference>
<keyword evidence="7" id="KW-1185">Reference proteome</keyword>
<dbReference type="Gene3D" id="2.60.120.10">
    <property type="entry name" value="Jelly Rolls"/>
    <property type="match status" value="1"/>
</dbReference>
<dbReference type="InterPro" id="IPR016024">
    <property type="entry name" value="ARM-type_fold"/>
</dbReference>
<dbReference type="PANTHER" id="PTHR23308">
    <property type="entry name" value="NUCLEAR INHIBITOR OF PROTEIN PHOSPHATASE-1"/>
    <property type="match status" value="1"/>
</dbReference>
<feature type="domain" description="Cyclic nucleotide-binding" evidence="4">
    <location>
        <begin position="976"/>
        <end position="1095"/>
    </location>
</feature>
<dbReference type="Pfam" id="PF00498">
    <property type="entry name" value="FHA"/>
    <property type="match status" value="1"/>
</dbReference>
<dbReference type="PROSITE" id="PS50006">
    <property type="entry name" value="FHA_DOMAIN"/>
    <property type="match status" value="1"/>
</dbReference>
<comment type="similarity">
    <text evidence="1">Belongs to the CpcE/RpcE/PecE family.</text>
</comment>
<evidence type="ECO:0000259" key="5">
    <source>
        <dbReference type="PROSITE" id="PS51138"/>
    </source>
</evidence>
<dbReference type="PROSITE" id="PS51138">
    <property type="entry name" value="ENT"/>
    <property type="match status" value="1"/>
</dbReference>
<dbReference type="OrthoDB" id="8360592at2"/>
<dbReference type="InterPro" id="IPR021133">
    <property type="entry name" value="HEAT_type_2"/>
</dbReference>
<evidence type="ECO:0000259" key="4">
    <source>
        <dbReference type="PROSITE" id="PS50042"/>
    </source>
</evidence>
<dbReference type="InterPro" id="IPR018488">
    <property type="entry name" value="cNMP-bd_CS"/>
</dbReference>
<dbReference type="InterPro" id="IPR000595">
    <property type="entry name" value="cNMP-bd_dom"/>
</dbReference>
<feature type="transmembrane region" description="Helical" evidence="2">
    <location>
        <begin position="375"/>
        <end position="394"/>
    </location>
</feature>
<feature type="transmembrane region" description="Helical" evidence="2">
    <location>
        <begin position="276"/>
        <end position="294"/>
    </location>
</feature>
<dbReference type="PROSITE" id="PS00888">
    <property type="entry name" value="CNMP_BINDING_1"/>
    <property type="match status" value="1"/>
</dbReference>
<feature type="domain" description="FHA" evidence="3">
    <location>
        <begin position="872"/>
        <end position="921"/>
    </location>
</feature>
<accession>A0A1Z4GDU8</accession>
<dbReference type="InterPro" id="IPR005491">
    <property type="entry name" value="ENT_dom"/>
</dbReference>
<dbReference type="CDD" id="cd00038">
    <property type="entry name" value="CAP_ED"/>
    <property type="match status" value="1"/>
</dbReference>
<dbReference type="AlphaFoldDB" id="A0A1Z4GDU8"/>
<dbReference type="SUPFAM" id="SSF49879">
    <property type="entry name" value="SMAD/FHA domain"/>
    <property type="match status" value="1"/>
</dbReference>
<feature type="transmembrane region" description="Helical" evidence="2">
    <location>
        <begin position="400"/>
        <end position="423"/>
    </location>
</feature>
<name>A0A1Z4GDU8_9CYAN</name>
<dbReference type="EMBL" id="AP018174">
    <property type="protein sequence ID" value="BAY15516.1"/>
    <property type="molecule type" value="Genomic_DNA"/>
</dbReference>
<dbReference type="PROSITE" id="PS50042">
    <property type="entry name" value="CNMP_BINDING_3"/>
    <property type="match status" value="1"/>
</dbReference>
<dbReference type="SUPFAM" id="SSF51206">
    <property type="entry name" value="cAMP-binding domain-like"/>
    <property type="match status" value="1"/>
</dbReference>
<evidence type="ECO:0000256" key="1">
    <source>
        <dbReference type="ARBA" id="ARBA00009299"/>
    </source>
</evidence>
<feature type="transmembrane region" description="Helical" evidence="2">
    <location>
        <begin position="79"/>
        <end position="100"/>
    </location>
</feature>
<protein>
    <submittedName>
        <fullName evidence="6">Cyclic nucleotide-binding protein</fullName>
    </submittedName>
</protein>
<keyword evidence="2" id="KW-0472">Membrane</keyword>
<organism evidence="6 7">
    <name type="scientific">Anabaenopsis circularis NIES-21</name>
    <dbReference type="NCBI Taxonomy" id="1085406"/>
    <lineage>
        <taxon>Bacteria</taxon>
        <taxon>Bacillati</taxon>
        <taxon>Cyanobacteriota</taxon>
        <taxon>Cyanophyceae</taxon>
        <taxon>Nostocales</taxon>
        <taxon>Nodulariaceae</taxon>
        <taxon>Anabaenopsis</taxon>
    </lineage>
</organism>
<dbReference type="InterPro" id="IPR008984">
    <property type="entry name" value="SMAD_FHA_dom_sf"/>
</dbReference>
<dbReference type="PROSITE" id="PS50077">
    <property type="entry name" value="HEAT_REPEAT"/>
    <property type="match status" value="1"/>
</dbReference>
<evidence type="ECO:0000313" key="7">
    <source>
        <dbReference type="Proteomes" id="UP000218287"/>
    </source>
</evidence>
<feature type="transmembrane region" description="Helical" evidence="2">
    <location>
        <begin position="173"/>
        <end position="193"/>
    </location>
</feature>
<dbReference type="Pfam" id="PF00027">
    <property type="entry name" value="cNMP_binding"/>
    <property type="match status" value="1"/>
</dbReference>
<dbReference type="SMART" id="SM00240">
    <property type="entry name" value="FHA"/>
    <property type="match status" value="1"/>
</dbReference>
<dbReference type="InterPro" id="IPR014710">
    <property type="entry name" value="RmlC-like_jellyroll"/>
</dbReference>
<proteinExistence type="inferred from homology"/>
<evidence type="ECO:0000259" key="3">
    <source>
        <dbReference type="PROSITE" id="PS50006"/>
    </source>
</evidence>
<feature type="transmembrane region" description="Helical" evidence="2">
    <location>
        <begin position="149"/>
        <end position="167"/>
    </location>
</feature>
<feature type="domain" description="ENT" evidence="5">
    <location>
        <begin position="478"/>
        <end position="565"/>
    </location>
</feature>
<gene>
    <name evidence="6" type="ORF">NIES21_13330</name>
</gene>
<keyword evidence="2" id="KW-0812">Transmembrane</keyword>
<feature type="transmembrane region" description="Helical" evidence="2">
    <location>
        <begin position="12"/>
        <end position="30"/>
    </location>
</feature>
<evidence type="ECO:0000313" key="6">
    <source>
        <dbReference type="EMBL" id="BAY15516.1"/>
    </source>
</evidence>
<dbReference type="InterPro" id="IPR018490">
    <property type="entry name" value="cNMP-bd_dom_sf"/>
</dbReference>
<reference evidence="6 7" key="1">
    <citation type="submission" date="2017-06" db="EMBL/GenBank/DDBJ databases">
        <title>Genome sequencing of cyanobaciteial culture collection at National Institute for Environmental Studies (NIES).</title>
        <authorList>
            <person name="Hirose Y."/>
            <person name="Shimura Y."/>
            <person name="Fujisawa T."/>
            <person name="Nakamura Y."/>
            <person name="Kawachi M."/>
        </authorList>
    </citation>
    <scope>NUCLEOTIDE SEQUENCE [LARGE SCALE GENOMIC DNA]</scope>
    <source>
        <strain evidence="6 7">NIES-21</strain>
    </source>
</reference>